<evidence type="ECO:0000313" key="3">
    <source>
        <dbReference type="Proteomes" id="UP000008792"/>
    </source>
</evidence>
<evidence type="ECO:0000259" key="1">
    <source>
        <dbReference type="Pfam" id="PF00646"/>
    </source>
</evidence>
<dbReference type="HOGENOM" id="CLU_706507_0_0_1"/>
<protein>
    <recommendedName>
        <fullName evidence="1">F-box domain-containing protein</fullName>
    </recommendedName>
</protein>
<dbReference type="SUPFAM" id="SSF52058">
    <property type="entry name" value="L domain-like"/>
    <property type="match status" value="1"/>
</dbReference>
<gene>
    <name evidence="2" type="primary">Dvir\GJ13001</name>
    <name evidence="2" type="ORF">Dvir_GJ13001</name>
</gene>
<reference evidence="2 3" key="1">
    <citation type="journal article" date="2007" name="Nature">
        <title>Evolution of genes and genomes on the Drosophila phylogeny.</title>
        <authorList>
            <consortium name="Drosophila 12 Genomes Consortium"/>
            <person name="Clark A.G."/>
            <person name="Eisen M.B."/>
            <person name="Smith D.R."/>
            <person name="Bergman C.M."/>
            <person name="Oliver B."/>
            <person name="Markow T.A."/>
            <person name="Kaufman T.C."/>
            <person name="Kellis M."/>
            <person name="Gelbart W."/>
            <person name="Iyer V.N."/>
            <person name="Pollard D.A."/>
            <person name="Sackton T.B."/>
            <person name="Larracuente A.M."/>
            <person name="Singh N.D."/>
            <person name="Abad J.P."/>
            <person name="Abt D.N."/>
            <person name="Adryan B."/>
            <person name="Aguade M."/>
            <person name="Akashi H."/>
            <person name="Anderson W.W."/>
            <person name="Aquadro C.F."/>
            <person name="Ardell D.H."/>
            <person name="Arguello R."/>
            <person name="Artieri C.G."/>
            <person name="Barbash D.A."/>
            <person name="Barker D."/>
            <person name="Barsanti P."/>
            <person name="Batterham P."/>
            <person name="Batzoglou S."/>
            <person name="Begun D."/>
            <person name="Bhutkar A."/>
            <person name="Blanco E."/>
            <person name="Bosak S.A."/>
            <person name="Bradley R.K."/>
            <person name="Brand A.D."/>
            <person name="Brent M.R."/>
            <person name="Brooks A.N."/>
            <person name="Brown R.H."/>
            <person name="Butlin R.K."/>
            <person name="Caggese C."/>
            <person name="Calvi B.R."/>
            <person name="Bernardo de Carvalho A."/>
            <person name="Caspi A."/>
            <person name="Castrezana S."/>
            <person name="Celniker S.E."/>
            <person name="Chang J.L."/>
            <person name="Chapple C."/>
            <person name="Chatterji S."/>
            <person name="Chinwalla A."/>
            <person name="Civetta A."/>
            <person name="Clifton S.W."/>
            <person name="Comeron J.M."/>
            <person name="Costello J.C."/>
            <person name="Coyne J.A."/>
            <person name="Daub J."/>
            <person name="David R.G."/>
            <person name="Delcher A.L."/>
            <person name="Delehaunty K."/>
            <person name="Do C.B."/>
            <person name="Ebling H."/>
            <person name="Edwards K."/>
            <person name="Eickbush T."/>
            <person name="Evans J.D."/>
            <person name="Filipski A."/>
            <person name="Findeiss S."/>
            <person name="Freyhult E."/>
            <person name="Fulton L."/>
            <person name="Fulton R."/>
            <person name="Garcia A.C."/>
            <person name="Gardiner A."/>
            <person name="Garfield D.A."/>
            <person name="Garvin B.E."/>
            <person name="Gibson G."/>
            <person name="Gilbert D."/>
            <person name="Gnerre S."/>
            <person name="Godfrey J."/>
            <person name="Good R."/>
            <person name="Gotea V."/>
            <person name="Gravely B."/>
            <person name="Greenberg A.J."/>
            <person name="Griffiths-Jones S."/>
            <person name="Gross S."/>
            <person name="Guigo R."/>
            <person name="Gustafson E.A."/>
            <person name="Haerty W."/>
            <person name="Hahn M.W."/>
            <person name="Halligan D.L."/>
            <person name="Halpern A.L."/>
            <person name="Halter G.M."/>
            <person name="Han M.V."/>
            <person name="Heger A."/>
            <person name="Hillier L."/>
            <person name="Hinrichs A.S."/>
            <person name="Holmes I."/>
            <person name="Hoskins R.A."/>
            <person name="Hubisz M.J."/>
            <person name="Hultmark D."/>
            <person name="Huntley M.A."/>
            <person name="Jaffe D.B."/>
            <person name="Jagadeeshan S."/>
            <person name="Jeck W.R."/>
            <person name="Johnson J."/>
            <person name="Jones C.D."/>
            <person name="Jordan W.C."/>
            <person name="Karpen G.H."/>
            <person name="Kataoka E."/>
            <person name="Keightley P.D."/>
            <person name="Kheradpour P."/>
            <person name="Kirkness E.F."/>
            <person name="Koerich L.B."/>
            <person name="Kristiansen K."/>
            <person name="Kudrna D."/>
            <person name="Kulathinal R.J."/>
            <person name="Kumar S."/>
            <person name="Kwok R."/>
            <person name="Lander E."/>
            <person name="Langley C.H."/>
            <person name="Lapoint R."/>
            <person name="Lazzaro B.P."/>
            <person name="Lee S.J."/>
            <person name="Levesque L."/>
            <person name="Li R."/>
            <person name="Lin C.F."/>
            <person name="Lin M.F."/>
            <person name="Lindblad-Toh K."/>
            <person name="Llopart A."/>
            <person name="Long M."/>
            <person name="Low L."/>
            <person name="Lozovsky E."/>
            <person name="Lu J."/>
            <person name="Luo M."/>
            <person name="Machado C.A."/>
            <person name="Makalowski W."/>
            <person name="Marzo M."/>
            <person name="Matsuda M."/>
            <person name="Matzkin L."/>
            <person name="McAllister B."/>
            <person name="McBride C.S."/>
            <person name="McKernan B."/>
            <person name="McKernan K."/>
            <person name="Mendez-Lago M."/>
            <person name="Minx P."/>
            <person name="Mollenhauer M.U."/>
            <person name="Montooth K."/>
            <person name="Mount S.M."/>
            <person name="Mu X."/>
            <person name="Myers E."/>
            <person name="Negre B."/>
            <person name="Newfeld S."/>
            <person name="Nielsen R."/>
            <person name="Noor M.A."/>
            <person name="O'Grady P."/>
            <person name="Pachter L."/>
            <person name="Papaceit M."/>
            <person name="Parisi M.J."/>
            <person name="Parisi M."/>
            <person name="Parts L."/>
            <person name="Pedersen J.S."/>
            <person name="Pesole G."/>
            <person name="Phillippy A.M."/>
            <person name="Ponting C.P."/>
            <person name="Pop M."/>
            <person name="Porcelli D."/>
            <person name="Powell J.R."/>
            <person name="Prohaska S."/>
            <person name="Pruitt K."/>
            <person name="Puig M."/>
            <person name="Quesneville H."/>
            <person name="Ram K.R."/>
            <person name="Rand D."/>
            <person name="Rasmussen M.D."/>
            <person name="Reed L.K."/>
            <person name="Reenan R."/>
            <person name="Reily A."/>
            <person name="Remington K.A."/>
            <person name="Rieger T.T."/>
            <person name="Ritchie M.G."/>
            <person name="Robin C."/>
            <person name="Rogers Y.H."/>
            <person name="Rohde C."/>
            <person name="Rozas J."/>
            <person name="Rubenfield M.J."/>
            <person name="Ruiz A."/>
            <person name="Russo S."/>
            <person name="Salzberg S.L."/>
            <person name="Sanchez-Gracia A."/>
            <person name="Saranga D.J."/>
            <person name="Sato H."/>
            <person name="Schaeffer S.W."/>
            <person name="Schatz M.C."/>
            <person name="Schlenke T."/>
            <person name="Schwartz R."/>
            <person name="Segarra C."/>
            <person name="Singh R.S."/>
            <person name="Sirot L."/>
            <person name="Sirota M."/>
            <person name="Sisneros N.B."/>
            <person name="Smith C.D."/>
            <person name="Smith T.F."/>
            <person name="Spieth J."/>
            <person name="Stage D.E."/>
            <person name="Stark A."/>
            <person name="Stephan W."/>
            <person name="Strausberg R.L."/>
            <person name="Strempel S."/>
            <person name="Sturgill D."/>
            <person name="Sutton G."/>
            <person name="Sutton G.G."/>
            <person name="Tao W."/>
            <person name="Teichmann S."/>
            <person name="Tobari Y.N."/>
            <person name="Tomimura Y."/>
            <person name="Tsolas J.M."/>
            <person name="Valente V.L."/>
            <person name="Venter E."/>
            <person name="Venter J.C."/>
            <person name="Vicario S."/>
            <person name="Vieira F.G."/>
            <person name="Vilella A.J."/>
            <person name="Villasante A."/>
            <person name="Walenz B."/>
            <person name="Wang J."/>
            <person name="Wasserman M."/>
            <person name="Watts T."/>
            <person name="Wilson D."/>
            <person name="Wilson R.K."/>
            <person name="Wing R.A."/>
            <person name="Wolfner M.F."/>
            <person name="Wong A."/>
            <person name="Wong G.K."/>
            <person name="Wu C.I."/>
            <person name="Wu G."/>
            <person name="Yamamoto D."/>
            <person name="Yang H.P."/>
            <person name="Yang S.P."/>
            <person name="Yorke J.A."/>
            <person name="Yoshida K."/>
            <person name="Zdobnov E."/>
            <person name="Zhang P."/>
            <person name="Zhang Y."/>
            <person name="Zimin A.V."/>
            <person name="Baldwin J."/>
            <person name="Abdouelleil A."/>
            <person name="Abdulkadir J."/>
            <person name="Abebe A."/>
            <person name="Abera B."/>
            <person name="Abreu J."/>
            <person name="Acer S.C."/>
            <person name="Aftuck L."/>
            <person name="Alexander A."/>
            <person name="An P."/>
            <person name="Anderson E."/>
            <person name="Anderson S."/>
            <person name="Arachi H."/>
            <person name="Azer M."/>
            <person name="Bachantsang P."/>
            <person name="Barry A."/>
            <person name="Bayul T."/>
            <person name="Berlin A."/>
            <person name="Bessette D."/>
            <person name="Bloom T."/>
            <person name="Blye J."/>
            <person name="Boguslavskiy L."/>
            <person name="Bonnet C."/>
            <person name="Boukhgalter B."/>
            <person name="Bourzgui I."/>
            <person name="Brown A."/>
            <person name="Cahill P."/>
            <person name="Channer S."/>
            <person name="Cheshatsang Y."/>
            <person name="Chuda L."/>
            <person name="Citroen M."/>
            <person name="Collymore A."/>
            <person name="Cooke P."/>
            <person name="Costello M."/>
            <person name="D'Aco K."/>
            <person name="Daza R."/>
            <person name="De Haan G."/>
            <person name="DeGray S."/>
            <person name="DeMaso C."/>
            <person name="Dhargay N."/>
            <person name="Dooley K."/>
            <person name="Dooley E."/>
            <person name="Doricent M."/>
            <person name="Dorje P."/>
            <person name="Dorjee K."/>
            <person name="Dupes A."/>
            <person name="Elong R."/>
            <person name="Falk J."/>
            <person name="Farina A."/>
            <person name="Faro S."/>
            <person name="Ferguson D."/>
            <person name="Fisher S."/>
            <person name="Foley C.D."/>
            <person name="Franke A."/>
            <person name="Friedrich D."/>
            <person name="Gadbois L."/>
            <person name="Gearin G."/>
            <person name="Gearin C.R."/>
            <person name="Giannoukos G."/>
            <person name="Goode T."/>
            <person name="Graham J."/>
            <person name="Grandbois E."/>
            <person name="Grewal S."/>
            <person name="Gyaltsen K."/>
            <person name="Hafez N."/>
            <person name="Hagos B."/>
            <person name="Hall J."/>
            <person name="Henson C."/>
            <person name="Hollinger A."/>
            <person name="Honan T."/>
            <person name="Huard M.D."/>
            <person name="Hughes L."/>
            <person name="Hurhula B."/>
            <person name="Husby M.E."/>
            <person name="Kamat A."/>
            <person name="Kanga B."/>
            <person name="Kashin S."/>
            <person name="Khazanovich D."/>
            <person name="Kisner P."/>
            <person name="Lance K."/>
            <person name="Lara M."/>
            <person name="Lee W."/>
            <person name="Lennon N."/>
            <person name="Letendre F."/>
            <person name="LeVine R."/>
            <person name="Lipovsky A."/>
            <person name="Liu X."/>
            <person name="Liu J."/>
            <person name="Liu S."/>
            <person name="Lokyitsang T."/>
            <person name="Lokyitsang Y."/>
            <person name="Lubonja R."/>
            <person name="Lui A."/>
            <person name="MacDonald P."/>
            <person name="Magnisalis V."/>
            <person name="Maru K."/>
            <person name="Matthews C."/>
            <person name="McCusker W."/>
            <person name="McDonough S."/>
            <person name="Mehta T."/>
            <person name="Meldrim J."/>
            <person name="Meneus L."/>
            <person name="Mihai O."/>
            <person name="Mihalev A."/>
            <person name="Mihova T."/>
            <person name="Mittelman R."/>
            <person name="Mlenga V."/>
            <person name="Montmayeur A."/>
            <person name="Mulrain L."/>
            <person name="Navidi A."/>
            <person name="Naylor J."/>
            <person name="Negash T."/>
            <person name="Nguyen T."/>
            <person name="Nguyen N."/>
            <person name="Nicol R."/>
            <person name="Norbu C."/>
            <person name="Norbu N."/>
            <person name="Novod N."/>
            <person name="O'Neill B."/>
            <person name="Osman S."/>
            <person name="Markiewicz E."/>
            <person name="Oyono O.L."/>
            <person name="Patti C."/>
            <person name="Phunkhang P."/>
            <person name="Pierre F."/>
            <person name="Priest M."/>
            <person name="Raghuraman S."/>
            <person name="Rege F."/>
            <person name="Reyes R."/>
            <person name="Rise C."/>
            <person name="Rogov P."/>
            <person name="Ross K."/>
            <person name="Ryan E."/>
            <person name="Settipalli S."/>
            <person name="Shea T."/>
            <person name="Sherpa N."/>
            <person name="Shi L."/>
            <person name="Shih D."/>
            <person name="Sparrow T."/>
            <person name="Spaulding J."/>
            <person name="Stalker J."/>
            <person name="Stange-Thomann N."/>
            <person name="Stavropoulos S."/>
            <person name="Stone C."/>
            <person name="Strader C."/>
            <person name="Tesfaye S."/>
            <person name="Thomson T."/>
            <person name="Thoulutsang Y."/>
            <person name="Thoulutsang D."/>
            <person name="Topham K."/>
            <person name="Topping I."/>
            <person name="Tsamla T."/>
            <person name="Vassiliev H."/>
            <person name="Vo A."/>
            <person name="Wangchuk T."/>
            <person name="Wangdi T."/>
            <person name="Weiand M."/>
            <person name="Wilkinson J."/>
            <person name="Wilson A."/>
            <person name="Yadav S."/>
            <person name="Young G."/>
            <person name="Yu Q."/>
            <person name="Zembek L."/>
            <person name="Zhong D."/>
            <person name="Zimmer A."/>
            <person name="Zwirko Z."/>
            <person name="Jaffe D.B."/>
            <person name="Alvarez P."/>
            <person name="Brockman W."/>
            <person name="Butler J."/>
            <person name="Chin C."/>
            <person name="Gnerre S."/>
            <person name="Grabherr M."/>
            <person name="Kleber M."/>
            <person name="Mauceli E."/>
            <person name="MacCallum I."/>
        </authorList>
    </citation>
    <scope>NUCLEOTIDE SEQUENCE [LARGE SCALE GENOMIC DNA]</scope>
    <source>
        <strain evidence="3">Tucson 15010-1051.87</strain>
    </source>
</reference>
<name>B4LDX7_DROVI</name>
<dbReference type="InterPro" id="IPR001810">
    <property type="entry name" value="F-box_dom"/>
</dbReference>
<dbReference type="InParanoid" id="B4LDX7"/>
<keyword evidence="3" id="KW-1185">Reference proteome</keyword>
<dbReference type="KEGG" id="dvi:6622477"/>
<dbReference type="FunCoup" id="B4LDX7">
    <property type="interactions" value="12"/>
</dbReference>
<organism evidence="2 3">
    <name type="scientific">Drosophila virilis</name>
    <name type="common">Fruit fly</name>
    <dbReference type="NCBI Taxonomy" id="7244"/>
    <lineage>
        <taxon>Eukaryota</taxon>
        <taxon>Metazoa</taxon>
        <taxon>Ecdysozoa</taxon>
        <taxon>Arthropoda</taxon>
        <taxon>Hexapoda</taxon>
        <taxon>Insecta</taxon>
        <taxon>Pterygota</taxon>
        <taxon>Neoptera</taxon>
        <taxon>Endopterygota</taxon>
        <taxon>Diptera</taxon>
        <taxon>Brachycera</taxon>
        <taxon>Muscomorpha</taxon>
        <taxon>Ephydroidea</taxon>
        <taxon>Drosophilidae</taxon>
        <taxon>Drosophila</taxon>
    </lineage>
</organism>
<dbReference type="AlphaFoldDB" id="B4LDX7"/>
<dbReference type="InterPro" id="IPR032675">
    <property type="entry name" value="LRR_dom_sf"/>
</dbReference>
<accession>B4LDX7</accession>
<evidence type="ECO:0000313" key="2">
    <source>
        <dbReference type="EMBL" id="EDW69000.2"/>
    </source>
</evidence>
<feature type="domain" description="F-box" evidence="1">
    <location>
        <begin position="8"/>
        <end position="44"/>
    </location>
</feature>
<dbReference type="eggNOG" id="ENOG502RVP0">
    <property type="taxonomic scope" value="Eukaryota"/>
</dbReference>
<proteinExistence type="predicted"/>
<dbReference type="Gene3D" id="3.80.10.10">
    <property type="entry name" value="Ribonuclease Inhibitor"/>
    <property type="match status" value="1"/>
</dbReference>
<dbReference type="OrthoDB" id="7831775at2759"/>
<dbReference type="EMBL" id="CH940647">
    <property type="protein sequence ID" value="EDW69000.2"/>
    <property type="molecule type" value="Genomic_DNA"/>
</dbReference>
<dbReference type="SUPFAM" id="SSF81383">
    <property type="entry name" value="F-box domain"/>
    <property type="match status" value="1"/>
</dbReference>
<sequence>MAAHQLNILDLNDYCLGRILKYLEIEDHVNFGQACTRFREALRDWSYVLYPVFEIKRSEDIKLQLKLFFVVCDVVKKLFLDIGESSLQGGFPVDQFCNHVQSMDSLECFIINEGSGLGRMFKTANPVRDRIIEKTFKALEHLPKLKSISVTCGANSYDASCLIQMKCLQELSLNTKIAAEDLVEICKSNANLRVLWLREVLGELNDIVPHCQNLEEIVFPMFSSHTTYAGLAELPNIKKIVIKSTNSTSPCAKLIELFSAFATQRQITQLQSLILLSSLNFEETTKLIELKFLKELRCSFEDASCIDLLTDLTELEGLYIMLGRSGAGSKECLNVLKSCKKLQRLHINSNLSTDFVDKALAVLRKVRNTEKQKPLQLYSTGVMHLCEEGEEKLVDNAYCSIVNHSEYLRPLPWRLSI</sequence>
<dbReference type="Pfam" id="PF00646">
    <property type="entry name" value="F-box"/>
    <property type="match status" value="1"/>
</dbReference>
<dbReference type="InterPro" id="IPR036047">
    <property type="entry name" value="F-box-like_dom_sf"/>
</dbReference>
<dbReference type="Proteomes" id="UP000008792">
    <property type="component" value="Unassembled WGS sequence"/>
</dbReference>